<organism evidence="1 2">
    <name type="scientific">Geodermatophilus tzadiensis</name>
    <dbReference type="NCBI Taxonomy" id="1137988"/>
    <lineage>
        <taxon>Bacteria</taxon>
        <taxon>Bacillati</taxon>
        <taxon>Actinomycetota</taxon>
        <taxon>Actinomycetes</taxon>
        <taxon>Geodermatophilales</taxon>
        <taxon>Geodermatophilaceae</taxon>
        <taxon>Geodermatophilus</taxon>
    </lineage>
</organism>
<evidence type="ECO:0000313" key="2">
    <source>
        <dbReference type="Proteomes" id="UP000239210"/>
    </source>
</evidence>
<keyword evidence="2" id="KW-1185">Reference proteome</keyword>
<accession>A0A2T0TXJ2</accession>
<dbReference type="RefSeq" id="WP_106276475.1">
    <property type="nucleotide sequence ID" value="NZ_PVTG01000004.1"/>
</dbReference>
<sequence>MSLLVIHLCWTDAGPEELARLQRLLPPVRLVPEGPCLHRRAWPSGSRVLGVEVWGDDDAARRYLDELPLDSAAAGLEAPTVIVLVYPDVYRSVLPTVIATTDRGTHPLGDLAATTTGQ</sequence>
<dbReference type="OrthoDB" id="5190753at2"/>
<gene>
    <name evidence="1" type="ORF">LY71_104285</name>
</gene>
<proteinExistence type="predicted"/>
<evidence type="ECO:0008006" key="3">
    <source>
        <dbReference type="Google" id="ProtNLM"/>
    </source>
</evidence>
<evidence type="ECO:0000313" key="1">
    <source>
        <dbReference type="EMBL" id="PRY50248.1"/>
    </source>
</evidence>
<dbReference type="Proteomes" id="UP000239210">
    <property type="component" value="Unassembled WGS sequence"/>
</dbReference>
<name>A0A2T0TXJ2_9ACTN</name>
<dbReference type="AlphaFoldDB" id="A0A2T0TXJ2"/>
<protein>
    <recommendedName>
        <fullName evidence="3">Antibiotic biosynthesis monooxygenase</fullName>
    </recommendedName>
</protein>
<reference evidence="1 2" key="1">
    <citation type="submission" date="2018-03" db="EMBL/GenBank/DDBJ databases">
        <title>Genomic Encyclopedia of Archaeal and Bacterial Type Strains, Phase II (KMG-II): from individual species to whole genera.</title>
        <authorList>
            <person name="Goeker M."/>
        </authorList>
    </citation>
    <scope>NUCLEOTIDE SEQUENCE [LARGE SCALE GENOMIC DNA]</scope>
    <source>
        <strain evidence="1 2">DSM 45416</strain>
    </source>
</reference>
<dbReference type="EMBL" id="PVTG01000004">
    <property type="protein sequence ID" value="PRY50248.1"/>
    <property type="molecule type" value="Genomic_DNA"/>
</dbReference>
<comment type="caution">
    <text evidence="1">The sequence shown here is derived from an EMBL/GenBank/DDBJ whole genome shotgun (WGS) entry which is preliminary data.</text>
</comment>